<evidence type="ECO:0008006" key="3">
    <source>
        <dbReference type="Google" id="ProtNLM"/>
    </source>
</evidence>
<reference evidence="1" key="1">
    <citation type="submission" date="2021-04" db="EMBL/GenBank/DDBJ databases">
        <title>Genomic sequence of Actinosynnema pretiosum subsp. pretiosum ATCC 31280 (C-14919).</title>
        <authorList>
            <person name="Bai L."/>
            <person name="Wang X."/>
            <person name="Xiao Y."/>
        </authorList>
    </citation>
    <scope>NUCLEOTIDE SEQUENCE</scope>
    <source>
        <strain evidence="1">ATCC 31280</strain>
    </source>
</reference>
<protein>
    <recommendedName>
        <fullName evidence="3">ESX-1 secretion-associated protein</fullName>
    </recommendedName>
</protein>
<proteinExistence type="predicted"/>
<organism evidence="1 2">
    <name type="scientific">Actinosynnema pretiosum subsp. pretiosum</name>
    <dbReference type="NCBI Taxonomy" id="103721"/>
    <lineage>
        <taxon>Bacteria</taxon>
        <taxon>Bacillati</taxon>
        <taxon>Actinomycetota</taxon>
        <taxon>Actinomycetes</taxon>
        <taxon>Pseudonocardiales</taxon>
        <taxon>Pseudonocardiaceae</taxon>
        <taxon>Actinosynnema</taxon>
    </lineage>
</organism>
<sequence>MGERFHVEPDELSGYSELLTRNAGHFLTIREHAVAKGGDTSGFTGLLALLRPAVTGVAELYGETLEFANSMMTKEAAALVQAAESYRAVDAHAQALLRQVEQALEAAAEAPTTGGGE</sequence>
<gene>
    <name evidence="1" type="ORF">KCV87_21280</name>
</gene>
<evidence type="ECO:0000313" key="2">
    <source>
        <dbReference type="Proteomes" id="UP000677152"/>
    </source>
</evidence>
<dbReference type="EMBL" id="CP073249">
    <property type="protein sequence ID" value="QUF02043.1"/>
    <property type="molecule type" value="Genomic_DNA"/>
</dbReference>
<dbReference type="AlphaFoldDB" id="A0AA45R1Y9"/>
<evidence type="ECO:0000313" key="1">
    <source>
        <dbReference type="EMBL" id="QUF02043.1"/>
    </source>
</evidence>
<name>A0AA45R1Y9_9PSEU</name>
<dbReference type="Proteomes" id="UP000677152">
    <property type="component" value="Chromosome"/>
</dbReference>
<accession>A0AA45R1Y9</accession>